<dbReference type="GO" id="GO:0005634">
    <property type="term" value="C:nucleus"/>
    <property type="evidence" value="ECO:0007669"/>
    <property type="project" value="UniProtKB-SubCell"/>
</dbReference>
<dbReference type="Proteomes" id="UP000095767">
    <property type="component" value="Unassembled WGS sequence"/>
</dbReference>
<reference evidence="3 4" key="1">
    <citation type="submission" date="2016-09" db="EMBL/GenBank/DDBJ databases">
        <title>The draft genome of Dichanthelium oligosanthes: A C3 panicoid grass species.</title>
        <authorList>
            <person name="Studer A.J."/>
            <person name="Schnable J.C."/>
            <person name="Brutnell T.P."/>
        </authorList>
    </citation>
    <scope>NUCLEOTIDE SEQUENCE [LARGE SCALE GENOMIC DNA]</scope>
    <source>
        <strain evidence="4">cv. Kellogg 1175</strain>
        <tissue evidence="3">Leaf</tissue>
    </source>
</reference>
<dbReference type="STRING" id="888268.A0A1E5UTB9"/>
<evidence type="ECO:0000313" key="4">
    <source>
        <dbReference type="Proteomes" id="UP000095767"/>
    </source>
</evidence>
<dbReference type="InterPro" id="IPR031052">
    <property type="entry name" value="FHY3/FAR1"/>
</dbReference>
<keyword evidence="1" id="KW-0862">Zinc</keyword>
<dbReference type="GO" id="GO:0008270">
    <property type="term" value="F:zinc ion binding"/>
    <property type="evidence" value="ECO:0007669"/>
    <property type="project" value="UniProtKB-UniRule"/>
</dbReference>
<protein>
    <recommendedName>
        <fullName evidence="1">Protein FAR1-RELATED SEQUENCE</fullName>
    </recommendedName>
</protein>
<dbReference type="EMBL" id="LWDX02063806">
    <property type="protein sequence ID" value="OEL16162.1"/>
    <property type="molecule type" value="Genomic_DNA"/>
</dbReference>
<dbReference type="PANTHER" id="PTHR31669:SF307">
    <property type="entry name" value="PROTEIN FAR1-RELATED SEQUENCE"/>
    <property type="match status" value="1"/>
</dbReference>
<dbReference type="OrthoDB" id="692187at2759"/>
<proteinExistence type="inferred from homology"/>
<evidence type="ECO:0000256" key="1">
    <source>
        <dbReference type="RuleBase" id="RU367018"/>
    </source>
</evidence>
<keyword evidence="1" id="KW-0863">Zinc-finger</keyword>
<accession>A0A1E5UTB9</accession>
<organism evidence="3 4">
    <name type="scientific">Dichanthelium oligosanthes</name>
    <dbReference type="NCBI Taxonomy" id="888268"/>
    <lineage>
        <taxon>Eukaryota</taxon>
        <taxon>Viridiplantae</taxon>
        <taxon>Streptophyta</taxon>
        <taxon>Embryophyta</taxon>
        <taxon>Tracheophyta</taxon>
        <taxon>Spermatophyta</taxon>
        <taxon>Magnoliopsida</taxon>
        <taxon>Liliopsida</taxon>
        <taxon>Poales</taxon>
        <taxon>Poaceae</taxon>
        <taxon>PACMAD clade</taxon>
        <taxon>Panicoideae</taxon>
        <taxon>Panicodae</taxon>
        <taxon>Paniceae</taxon>
        <taxon>Dichantheliinae</taxon>
        <taxon>Dichanthelium</taxon>
    </lineage>
</organism>
<keyword evidence="1" id="KW-0479">Metal-binding</keyword>
<name>A0A1E5UTB9_9POAL</name>
<dbReference type="PANTHER" id="PTHR31669">
    <property type="entry name" value="PROTEIN FAR1-RELATED SEQUENCE 10-RELATED"/>
    <property type="match status" value="1"/>
</dbReference>
<gene>
    <name evidence="3" type="ORF">BAE44_0022819</name>
</gene>
<evidence type="ECO:0000256" key="2">
    <source>
        <dbReference type="SAM" id="MobiDB-lite"/>
    </source>
</evidence>
<evidence type="ECO:0000313" key="3">
    <source>
        <dbReference type="EMBL" id="OEL16162.1"/>
    </source>
</evidence>
<dbReference type="GO" id="GO:0006355">
    <property type="term" value="P:regulation of DNA-templated transcription"/>
    <property type="evidence" value="ECO:0007669"/>
    <property type="project" value="UniProtKB-UniRule"/>
</dbReference>
<keyword evidence="4" id="KW-1185">Reference proteome</keyword>
<keyword evidence="1" id="KW-0539">Nucleus</keyword>
<comment type="similarity">
    <text evidence="1">Belongs to the FHY3/FAR1 family.</text>
</comment>
<dbReference type="AlphaFoldDB" id="A0A1E5UTB9"/>
<comment type="subcellular location">
    <subcellularLocation>
        <location evidence="1">Nucleus</location>
    </subcellularLocation>
</comment>
<sequence>MKRMAYWVRNRMATGAQHRDRIGAKKSALQEALMKFGDRTTDYVIDPVIGIEFDDRQEAYDYYNLYSWEIGFGIRWGKKGKPGPNVKTAATLTDCPALLRLGHQCRAMEVAIAGEWKQTIHRWCKWHVLRRVRECIGTQYTQICEFRDEFHKMLNEMMTPEEFESGWEELLGRYGLSENAFLKQIYETREMWVKSYFKGVFCERMNSTQRSESANNMLKNIVPPNASLHQFVQQYGKLQFIRDQEENNEERRSKLNNMCKSTGGPLVMDAYKIYTPNVPNVFDLFCELKDGSEFYKVLISTGVDNLPGELVMKRWTKKAGLDVPDHLTEYTKENPVVRALTSSHSSLMVRVLKFVEMADSNVESHKMAMEIIDSGIDSLEPISQVKDGFGLGHCPAPETQDEDDGFLDRFPQRVPKKRASPEGISPRTKAIPKGLDSAAYAKVTSTTS</sequence>
<feature type="region of interest" description="Disordered" evidence="2">
    <location>
        <begin position="394"/>
        <end position="436"/>
    </location>
</feature>
<comment type="caution">
    <text evidence="3">The sequence shown here is derived from an EMBL/GenBank/DDBJ whole genome shotgun (WGS) entry which is preliminary data.</text>
</comment>
<comment type="function">
    <text evidence="1">Putative transcription activator involved in regulating light control of development.</text>
</comment>